<comment type="caution">
    <text evidence="6">The sequence shown here is derived from an EMBL/GenBank/DDBJ whole genome shotgun (WGS) entry which is preliminary data.</text>
</comment>
<evidence type="ECO:0000256" key="1">
    <source>
        <dbReference type="ARBA" id="ARBA00004123"/>
    </source>
</evidence>
<keyword evidence="2" id="KW-0678">Repressor</keyword>
<dbReference type="Gene3D" id="1.20.1160.11">
    <property type="entry name" value="Paired amphipathic helix"/>
    <property type="match status" value="2"/>
</dbReference>
<dbReference type="OrthoDB" id="10265969at2759"/>
<evidence type="ECO:0000256" key="5">
    <source>
        <dbReference type="SAM" id="MobiDB-lite"/>
    </source>
</evidence>
<reference evidence="6" key="1">
    <citation type="submission" date="2016-06" db="EMBL/GenBank/DDBJ databases">
        <title>Draft Genome sequence of the fungus Inonotus baumii.</title>
        <authorList>
            <person name="Zhu H."/>
            <person name="Lin W."/>
        </authorList>
    </citation>
    <scope>NUCLEOTIDE SEQUENCE</scope>
    <source>
        <strain evidence="6">821</strain>
    </source>
</reference>
<dbReference type="PANTHER" id="PTHR12346">
    <property type="entry name" value="SIN3B-RELATED"/>
    <property type="match status" value="1"/>
</dbReference>
<dbReference type="FunFam" id="1.20.1160.11:FF:000001">
    <property type="entry name" value="Paired amphipathic helix protein Sin3"/>
    <property type="match status" value="1"/>
</dbReference>
<dbReference type="SUPFAM" id="SSF47762">
    <property type="entry name" value="PAH2 domain"/>
    <property type="match status" value="2"/>
</dbReference>
<dbReference type="PANTHER" id="PTHR12346:SF0">
    <property type="entry name" value="SIN3A, ISOFORM G"/>
    <property type="match status" value="1"/>
</dbReference>
<dbReference type="Proteomes" id="UP000757232">
    <property type="component" value="Unassembled WGS sequence"/>
</dbReference>
<dbReference type="GO" id="GO:0003714">
    <property type="term" value="F:transcription corepressor activity"/>
    <property type="evidence" value="ECO:0007669"/>
    <property type="project" value="InterPro"/>
</dbReference>
<dbReference type="InterPro" id="IPR036600">
    <property type="entry name" value="PAH_sf"/>
</dbReference>
<dbReference type="GO" id="GO:0000122">
    <property type="term" value="P:negative regulation of transcription by RNA polymerase II"/>
    <property type="evidence" value="ECO:0007669"/>
    <property type="project" value="TreeGrafter"/>
</dbReference>
<evidence type="ECO:0000313" key="7">
    <source>
        <dbReference type="Proteomes" id="UP000757232"/>
    </source>
</evidence>
<sequence>MTESGPDAVTQLKAEEDHFVLLDVTNRDDKEGPTPGGPIKLDLMDALDYLDAVKMRFLDRRPDVYNNFLDIMEDFKLGVIDTPGVMNRVSNLFRGHNDLTQEFNKFLPPGYDMSCTRVASDTTVVPSETSLDGIQTRPDRGRQETQGDHSEFHIAIRFVHKVKTRKSSDFDDVYCKVEPLFRDAPDLLAEFKEFFVPVA</sequence>
<feature type="region of interest" description="Disordered" evidence="5">
    <location>
        <begin position="126"/>
        <end position="148"/>
    </location>
</feature>
<comment type="subcellular location">
    <subcellularLocation>
        <location evidence="1 4">Nucleus</location>
    </subcellularLocation>
</comment>
<accession>A0A9Q5HWH9</accession>
<dbReference type="AlphaFoldDB" id="A0A9Q5HWH9"/>
<keyword evidence="3 4" id="KW-0539">Nucleus</keyword>
<proteinExistence type="predicted"/>
<dbReference type="EMBL" id="LNZH02000195">
    <property type="protein sequence ID" value="OCB87067.1"/>
    <property type="molecule type" value="Genomic_DNA"/>
</dbReference>
<evidence type="ECO:0000256" key="4">
    <source>
        <dbReference type="PROSITE-ProRule" id="PRU00810"/>
    </source>
</evidence>
<name>A0A9Q5HWH9_SANBA</name>
<evidence type="ECO:0000256" key="2">
    <source>
        <dbReference type="ARBA" id="ARBA00022491"/>
    </source>
</evidence>
<dbReference type="Pfam" id="PF02671">
    <property type="entry name" value="PAH"/>
    <property type="match status" value="2"/>
</dbReference>
<evidence type="ECO:0000313" key="6">
    <source>
        <dbReference type="EMBL" id="OCB87067.1"/>
    </source>
</evidence>
<feature type="compositionally biased region" description="Basic and acidic residues" evidence="5">
    <location>
        <begin position="137"/>
        <end position="148"/>
    </location>
</feature>
<evidence type="ECO:0000256" key="3">
    <source>
        <dbReference type="ARBA" id="ARBA00023242"/>
    </source>
</evidence>
<dbReference type="InterPro" id="IPR039774">
    <property type="entry name" value="Sin3-like"/>
</dbReference>
<protein>
    <submittedName>
        <fullName evidence="6">Uncharacterized protein</fullName>
    </submittedName>
</protein>
<keyword evidence="7" id="KW-1185">Reference proteome</keyword>
<dbReference type="GO" id="GO:0070822">
    <property type="term" value="C:Sin3-type complex"/>
    <property type="evidence" value="ECO:0007669"/>
    <property type="project" value="TreeGrafter"/>
</dbReference>
<organism evidence="6 7">
    <name type="scientific">Sanghuangporus baumii</name>
    <name type="common">Phellinus baumii</name>
    <dbReference type="NCBI Taxonomy" id="108892"/>
    <lineage>
        <taxon>Eukaryota</taxon>
        <taxon>Fungi</taxon>
        <taxon>Dikarya</taxon>
        <taxon>Basidiomycota</taxon>
        <taxon>Agaricomycotina</taxon>
        <taxon>Agaricomycetes</taxon>
        <taxon>Hymenochaetales</taxon>
        <taxon>Hymenochaetaceae</taxon>
        <taxon>Sanghuangporus</taxon>
    </lineage>
</organism>
<gene>
    <name evidence="6" type="ORF">A7U60_g5802</name>
</gene>
<dbReference type="PROSITE" id="PS51477">
    <property type="entry name" value="PAH"/>
    <property type="match status" value="2"/>
</dbReference>
<dbReference type="InterPro" id="IPR003822">
    <property type="entry name" value="PAH"/>
</dbReference>